<dbReference type="Proteomes" id="UP001165121">
    <property type="component" value="Unassembled WGS sequence"/>
</dbReference>
<dbReference type="InterPro" id="IPR036397">
    <property type="entry name" value="RNaseH_sf"/>
</dbReference>
<dbReference type="PANTHER" id="PTHR37984">
    <property type="entry name" value="PROTEIN CBG26694"/>
    <property type="match status" value="1"/>
</dbReference>
<dbReference type="OrthoDB" id="125642at2759"/>
<dbReference type="InterPro" id="IPR012337">
    <property type="entry name" value="RNaseH-like_sf"/>
</dbReference>
<dbReference type="GO" id="GO:0003676">
    <property type="term" value="F:nucleic acid binding"/>
    <property type="evidence" value="ECO:0007669"/>
    <property type="project" value="InterPro"/>
</dbReference>
<dbReference type="InterPro" id="IPR050951">
    <property type="entry name" value="Retrovirus_Pol_polyprotein"/>
</dbReference>
<accession>A0A9W7DBT3</accession>
<protein>
    <submittedName>
        <fullName evidence="1">Unnamed protein product</fullName>
    </submittedName>
</protein>
<dbReference type="EMBL" id="BSXT01019488">
    <property type="protein sequence ID" value="GMG18473.1"/>
    <property type="molecule type" value="Genomic_DNA"/>
</dbReference>
<proteinExistence type="predicted"/>
<gene>
    <name evidence="1" type="ORF">Pfra01_003069800</name>
</gene>
<keyword evidence="2" id="KW-1185">Reference proteome</keyword>
<dbReference type="PANTHER" id="PTHR37984:SF5">
    <property type="entry name" value="PROTEIN NYNRIN-LIKE"/>
    <property type="match status" value="1"/>
</dbReference>
<name>A0A9W7DBT3_9STRA</name>
<organism evidence="1 2">
    <name type="scientific">Phytophthora fragariaefolia</name>
    <dbReference type="NCBI Taxonomy" id="1490495"/>
    <lineage>
        <taxon>Eukaryota</taxon>
        <taxon>Sar</taxon>
        <taxon>Stramenopiles</taxon>
        <taxon>Oomycota</taxon>
        <taxon>Peronosporomycetes</taxon>
        <taxon>Peronosporales</taxon>
        <taxon>Peronosporaceae</taxon>
        <taxon>Phytophthora</taxon>
    </lineage>
</organism>
<evidence type="ECO:0000313" key="1">
    <source>
        <dbReference type="EMBL" id="GMG18473.1"/>
    </source>
</evidence>
<dbReference type="AlphaFoldDB" id="A0A9W7DBT3"/>
<comment type="caution">
    <text evidence="1">The sequence shown here is derived from an EMBL/GenBank/DDBJ whole genome shotgun (WGS) entry which is preliminary data.</text>
</comment>
<evidence type="ECO:0000313" key="2">
    <source>
        <dbReference type="Proteomes" id="UP001165121"/>
    </source>
</evidence>
<sequence length="121" mass="13651">MGSTTAQDVAEACEERVFRQFGASSKLRHDQDPRFMSEVFSRFRDLLGMYADVEVFVKECTDWASAKGRPLNPGPSPGNIEPSRPFEVVSMDFVTHLPKSERGNTFLLLFQDAFSGYVMCM</sequence>
<reference evidence="1" key="1">
    <citation type="submission" date="2023-04" db="EMBL/GenBank/DDBJ databases">
        <title>Phytophthora fragariaefolia NBRC 109709.</title>
        <authorList>
            <person name="Ichikawa N."/>
            <person name="Sato H."/>
            <person name="Tonouchi N."/>
        </authorList>
    </citation>
    <scope>NUCLEOTIDE SEQUENCE</scope>
    <source>
        <strain evidence="1">NBRC 109709</strain>
    </source>
</reference>
<dbReference type="SUPFAM" id="SSF53098">
    <property type="entry name" value="Ribonuclease H-like"/>
    <property type="match status" value="1"/>
</dbReference>
<dbReference type="Gene3D" id="3.30.420.10">
    <property type="entry name" value="Ribonuclease H-like superfamily/Ribonuclease H"/>
    <property type="match status" value="2"/>
</dbReference>